<reference evidence="1" key="2">
    <citation type="submission" date="2021-08" db="EMBL/GenBank/DDBJ databases">
        <authorList>
            <person name="Eriksson T."/>
        </authorList>
    </citation>
    <scope>NUCLEOTIDE SEQUENCE</scope>
    <source>
        <strain evidence="1">Stoneville</strain>
        <tissue evidence="1">Whole head</tissue>
    </source>
</reference>
<gene>
    <name evidence="1" type="ORF">GEV33_012542</name>
</gene>
<dbReference type="AlphaFoldDB" id="A0A8J6L905"/>
<accession>A0A8J6L905</accession>
<protein>
    <submittedName>
        <fullName evidence="1">Uncharacterized protein</fullName>
    </submittedName>
</protein>
<proteinExistence type="predicted"/>
<dbReference type="Proteomes" id="UP000719412">
    <property type="component" value="Unassembled WGS sequence"/>
</dbReference>
<evidence type="ECO:0000313" key="1">
    <source>
        <dbReference type="EMBL" id="KAH0810248.1"/>
    </source>
</evidence>
<evidence type="ECO:0000313" key="2">
    <source>
        <dbReference type="Proteomes" id="UP000719412"/>
    </source>
</evidence>
<organism evidence="1 2">
    <name type="scientific">Tenebrio molitor</name>
    <name type="common">Yellow mealworm beetle</name>
    <dbReference type="NCBI Taxonomy" id="7067"/>
    <lineage>
        <taxon>Eukaryota</taxon>
        <taxon>Metazoa</taxon>
        <taxon>Ecdysozoa</taxon>
        <taxon>Arthropoda</taxon>
        <taxon>Hexapoda</taxon>
        <taxon>Insecta</taxon>
        <taxon>Pterygota</taxon>
        <taxon>Neoptera</taxon>
        <taxon>Endopterygota</taxon>
        <taxon>Coleoptera</taxon>
        <taxon>Polyphaga</taxon>
        <taxon>Cucujiformia</taxon>
        <taxon>Tenebrionidae</taxon>
        <taxon>Tenebrio</taxon>
    </lineage>
</organism>
<sequence length="71" mass="7534">MRVRCDVVGVSVGRRSAGVWSPVGSGFRAILNSGLSLFARRDASCRLFAMMIGYPASLRTGAPGPEPPRDP</sequence>
<comment type="caution">
    <text evidence="1">The sequence shown here is derived from an EMBL/GenBank/DDBJ whole genome shotgun (WGS) entry which is preliminary data.</text>
</comment>
<name>A0A8J6L905_TENMO</name>
<reference evidence="1" key="1">
    <citation type="journal article" date="2020" name="J Insects Food Feed">
        <title>The yellow mealworm (Tenebrio molitor) genome: a resource for the emerging insects as food and feed industry.</title>
        <authorList>
            <person name="Eriksson T."/>
            <person name="Andere A."/>
            <person name="Kelstrup H."/>
            <person name="Emery V."/>
            <person name="Picard C."/>
        </authorList>
    </citation>
    <scope>NUCLEOTIDE SEQUENCE</scope>
    <source>
        <strain evidence="1">Stoneville</strain>
        <tissue evidence="1">Whole head</tissue>
    </source>
</reference>
<keyword evidence="2" id="KW-1185">Reference proteome</keyword>
<dbReference type="EMBL" id="JABDTM020027617">
    <property type="protein sequence ID" value="KAH0810248.1"/>
    <property type="molecule type" value="Genomic_DNA"/>
</dbReference>